<evidence type="ECO:0000313" key="2">
    <source>
        <dbReference type="Proteomes" id="UP000571817"/>
    </source>
</evidence>
<dbReference type="Proteomes" id="UP000571817">
    <property type="component" value="Unassembled WGS sequence"/>
</dbReference>
<accession>A0A853D6S4</accession>
<sequence>MTNGFLRGAIAGAAGTTALNATTYLDMAVRGRGTSSAPEDLMEAAAGSAGVAIPGTGDQRANRLAGLGPLSGTGVGVVVGGIAETVHRALRSRGRSLPATAAIVLISAAAMAMSDVPLKLFGISDPAEWKGADWAADAVPHLVFGAVTYATLRLTDT</sequence>
<dbReference type="EMBL" id="JACCFW010000001">
    <property type="protein sequence ID" value="NYJ73086.1"/>
    <property type="molecule type" value="Genomic_DNA"/>
</dbReference>
<dbReference type="AlphaFoldDB" id="A0A853D6S4"/>
<evidence type="ECO:0008006" key="3">
    <source>
        <dbReference type="Google" id="ProtNLM"/>
    </source>
</evidence>
<evidence type="ECO:0000313" key="1">
    <source>
        <dbReference type="EMBL" id="NYJ73086.1"/>
    </source>
</evidence>
<organism evidence="1 2">
    <name type="scientific">Allobranchiibius huperziae</name>
    <dbReference type="NCBI Taxonomy" id="1874116"/>
    <lineage>
        <taxon>Bacteria</taxon>
        <taxon>Bacillati</taxon>
        <taxon>Actinomycetota</taxon>
        <taxon>Actinomycetes</taxon>
        <taxon>Micrococcales</taxon>
        <taxon>Dermacoccaceae</taxon>
        <taxon>Allobranchiibius</taxon>
    </lineage>
</organism>
<comment type="caution">
    <text evidence="1">The sequence shown here is derived from an EMBL/GenBank/DDBJ whole genome shotgun (WGS) entry which is preliminary data.</text>
</comment>
<gene>
    <name evidence="1" type="ORF">HNR15_000049</name>
</gene>
<keyword evidence="2" id="KW-1185">Reference proteome</keyword>
<proteinExistence type="predicted"/>
<name>A0A853D6S4_9MICO</name>
<reference evidence="1 2" key="1">
    <citation type="submission" date="2020-07" db="EMBL/GenBank/DDBJ databases">
        <title>Sequencing the genomes of 1000 actinobacteria strains.</title>
        <authorList>
            <person name="Klenk H.-P."/>
        </authorList>
    </citation>
    <scope>NUCLEOTIDE SEQUENCE [LARGE SCALE GENOMIC DNA]</scope>
    <source>
        <strain evidence="1 2">DSM 29531</strain>
    </source>
</reference>
<dbReference type="RefSeq" id="WP_179478109.1">
    <property type="nucleotide sequence ID" value="NZ_JACCFW010000001.1"/>
</dbReference>
<protein>
    <recommendedName>
        <fullName evidence="3">DUF1440 domain-containing protein</fullName>
    </recommendedName>
</protein>